<dbReference type="InterPro" id="IPR026881">
    <property type="entry name" value="WYL_dom"/>
</dbReference>
<dbReference type="InterPro" id="IPR051534">
    <property type="entry name" value="CBASS_pafABC_assoc_protein"/>
</dbReference>
<feature type="domain" description="HTH deoR-type" evidence="4">
    <location>
        <begin position="4"/>
        <end position="59"/>
    </location>
</feature>
<keyword evidence="1" id="KW-0805">Transcription regulation</keyword>
<keyword evidence="6" id="KW-1185">Reference proteome</keyword>
<dbReference type="CDD" id="cd00090">
    <property type="entry name" value="HTH_ARSR"/>
    <property type="match status" value="1"/>
</dbReference>
<dbReference type="PANTHER" id="PTHR34580">
    <property type="match status" value="1"/>
</dbReference>
<evidence type="ECO:0000256" key="3">
    <source>
        <dbReference type="SAM" id="MobiDB-lite"/>
    </source>
</evidence>
<sequence length="393" mass="41431">MTETSRRTLLLLALLQSRPDRTGPELAARLGVDARTVRRDVDRLRELGYQVVATRGRVGGYRLDAGAELPPLLFDDEQVVALAVALRTVTASGVGDDLAEASVRALTTVRQVLPARLRHRVDAVDVTTVAPTPGRPAVRVDLDVLLAVSAAARRREVLRFDYATVALDAPPEATPDANPDASPGAASGTVQPDDPRTGPRPPRRAEVHHVVVQDGRWYAVAWDLDRDDWRTFRLDRMTPRTPTEPRFVAREVPGGDVGAFVAARFTGAVAGPVPSAGSTATGSTATGSAARQASGAAVTSRNPEARETPAARWPCQGWAELAAPARAVAPFVEDGTVEAVGAEHCRVTLGSWSWVALAARVAAFDADVLAAGPADLVAACDAVARRLGAVAGR</sequence>
<proteinExistence type="predicted"/>
<dbReference type="Gene3D" id="1.10.10.10">
    <property type="entry name" value="Winged helix-like DNA-binding domain superfamily/Winged helix DNA-binding domain"/>
    <property type="match status" value="1"/>
</dbReference>
<dbReference type="InterPro" id="IPR013196">
    <property type="entry name" value="HTH_11"/>
</dbReference>
<keyword evidence="2" id="KW-0804">Transcription</keyword>
<gene>
    <name evidence="5" type="ORF">E1O70_04435</name>
</gene>
<dbReference type="InterPro" id="IPR001034">
    <property type="entry name" value="DeoR_HTH"/>
</dbReference>
<dbReference type="AlphaFoldDB" id="A0A4Y8R571"/>
<dbReference type="SUPFAM" id="SSF46785">
    <property type="entry name" value="Winged helix' DNA-binding domain"/>
    <property type="match status" value="1"/>
</dbReference>
<evidence type="ECO:0000313" key="6">
    <source>
        <dbReference type="Proteomes" id="UP000298003"/>
    </source>
</evidence>
<dbReference type="Proteomes" id="UP000298003">
    <property type="component" value="Unassembled WGS sequence"/>
</dbReference>
<feature type="region of interest" description="Disordered" evidence="3">
    <location>
        <begin position="273"/>
        <end position="310"/>
    </location>
</feature>
<feature type="compositionally biased region" description="Low complexity" evidence="3">
    <location>
        <begin position="275"/>
        <end position="300"/>
    </location>
</feature>
<feature type="compositionally biased region" description="Basic and acidic residues" evidence="3">
    <location>
        <begin position="193"/>
        <end position="205"/>
    </location>
</feature>
<dbReference type="GeneID" id="95683735"/>
<dbReference type="InterPro" id="IPR036388">
    <property type="entry name" value="WH-like_DNA-bd_sf"/>
</dbReference>
<evidence type="ECO:0000256" key="1">
    <source>
        <dbReference type="ARBA" id="ARBA00023015"/>
    </source>
</evidence>
<dbReference type="RefSeq" id="WP_061268467.1">
    <property type="nucleotide sequence ID" value="NZ_SOZH01000003.1"/>
</dbReference>
<evidence type="ECO:0000259" key="4">
    <source>
        <dbReference type="PROSITE" id="PS51000"/>
    </source>
</evidence>
<dbReference type="EMBL" id="SOZH01000003">
    <property type="protein sequence ID" value="TFF16627.1"/>
    <property type="molecule type" value="Genomic_DNA"/>
</dbReference>
<dbReference type="Pfam" id="PF08279">
    <property type="entry name" value="HTH_11"/>
    <property type="match status" value="1"/>
</dbReference>
<dbReference type="Pfam" id="PF13280">
    <property type="entry name" value="WYL"/>
    <property type="match status" value="1"/>
</dbReference>
<feature type="region of interest" description="Disordered" evidence="3">
    <location>
        <begin position="169"/>
        <end position="205"/>
    </location>
</feature>
<reference evidence="5 6" key="1">
    <citation type="submission" date="2019-03" db="EMBL/GenBank/DDBJ databases">
        <title>Cellulosimicrobium funkei JCM14302 Assembly.</title>
        <authorList>
            <person name="Dou T."/>
        </authorList>
    </citation>
    <scope>NUCLEOTIDE SEQUENCE [LARGE SCALE GENOMIC DNA]</scope>
    <source>
        <strain evidence="5 6">JCM 14302</strain>
    </source>
</reference>
<dbReference type="PANTHER" id="PTHR34580:SF3">
    <property type="entry name" value="PROTEIN PAFB"/>
    <property type="match status" value="1"/>
</dbReference>
<dbReference type="InterPro" id="IPR036390">
    <property type="entry name" value="WH_DNA-bd_sf"/>
</dbReference>
<organism evidence="5 6">
    <name type="scientific">Cellulosimicrobium funkei</name>
    <dbReference type="NCBI Taxonomy" id="264251"/>
    <lineage>
        <taxon>Bacteria</taxon>
        <taxon>Bacillati</taxon>
        <taxon>Actinomycetota</taxon>
        <taxon>Actinomycetes</taxon>
        <taxon>Micrococcales</taxon>
        <taxon>Promicromonosporaceae</taxon>
        <taxon>Cellulosimicrobium</taxon>
    </lineage>
</organism>
<protein>
    <submittedName>
        <fullName evidence="5">WYL domain-containing protein</fullName>
    </submittedName>
</protein>
<evidence type="ECO:0000256" key="2">
    <source>
        <dbReference type="ARBA" id="ARBA00023163"/>
    </source>
</evidence>
<dbReference type="PROSITE" id="PS51000">
    <property type="entry name" value="HTH_DEOR_2"/>
    <property type="match status" value="1"/>
</dbReference>
<evidence type="ECO:0000313" key="5">
    <source>
        <dbReference type="EMBL" id="TFF16627.1"/>
    </source>
</evidence>
<comment type="caution">
    <text evidence="5">The sequence shown here is derived from an EMBL/GenBank/DDBJ whole genome shotgun (WGS) entry which is preliminary data.</text>
</comment>
<name>A0A4Y8R571_9MICO</name>
<accession>A0A4Y8R571</accession>
<dbReference type="PROSITE" id="PS52050">
    <property type="entry name" value="WYL"/>
    <property type="match status" value="1"/>
</dbReference>
<dbReference type="GO" id="GO:0003700">
    <property type="term" value="F:DNA-binding transcription factor activity"/>
    <property type="evidence" value="ECO:0007669"/>
    <property type="project" value="InterPro"/>
</dbReference>
<dbReference type="InterPro" id="IPR011991">
    <property type="entry name" value="ArsR-like_HTH"/>
</dbReference>